<protein>
    <submittedName>
        <fullName evidence="2">Glycosyltransferase</fullName>
    </submittedName>
</protein>
<dbReference type="SUPFAM" id="SSF53448">
    <property type="entry name" value="Nucleotide-diphospho-sugar transferases"/>
    <property type="match status" value="1"/>
</dbReference>
<dbReference type="PANTHER" id="PTHR43685">
    <property type="entry name" value="GLYCOSYLTRANSFERASE"/>
    <property type="match status" value="1"/>
</dbReference>
<dbReference type="InterPro" id="IPR001173">
    <property type="entry name" value="Glyco_trans_2-like"/>
</dbReference>
<evidence type="ECO:0000313" key="2">
    <source>
        <dbReference type="EMBL" id="OMI09095.1"/>
    </source>
</evidence>
<dbReference type="CDD" id="cd00761">
    <property type="entry name" value="Glyco_tranf_GTA_type"/>
    <property type="match status" value="1"/>
</dbReference>
<dbReference type="PANTHER" id="PTHR43685:SF2">
    <property type="entry name" value="GLYCOSYLTRANSFERASE 2-LIKE DOMAIN-CONTAINING PROTEIN"/>
    <property type="match status" value="1"/>
</dbReference>
<dbReference type="Proteomes" id="UP000187367">
    <property type="component" value="Unassembled WGS sequence"/>
</dbReference>
<dbReference type="OrthoDB" id="396512at2"/>
<dbReference type="Gene3D" id="3.90.550.10">
    <property type="entry name" value="Spore Coat Polysaccharide Biosynthesis Protein SpsA, Chain A"/>
    <property type="match status" value="1"/>
</dbReference>
<gene>
    <name evidence="2" type="ORF">BW143_03385</name>
</gene>
<sequence length="272" mass="31511">MKISIVIVTHNRIPALCELLESIAKQSMKPFEVIIVNDAGEKVDIVQRLYSDLPIKVLHLDENVKHVKARNIGVKEASGDVIMLCDDDDFFTPCHMERMAKALETADFVYSDAEIVSFDEKEDTRIPKNRHLFAYSFDLKEMRKFSTYVPSGSMYKRLLHSEIGYFDPDVHNYWDWDFFLRAAEQFTVKRVPAASVIYAFSQQGDNQSSDLGGKRQYYLDVLSEKHQLGKLPTKNFFVLLEEPAMRKREAESNIVWDGKPVVSRLVHERQFH</sequence>
<dbReference type="AlphaFoldDB" id="A0A1R1QWS2"/>
<accession>A0A1R1S1D2</accession>
<dbReference type="GeneID" id="92791931"/>
<comment type="caution">
    <text evidence="2">The sequence shown here is derived from an EMBL/GenBank/DDBJ whole genome shotgun (WGS) entry which is preliminary data.</text>
</comment>
<name>A0A1R1QWS2_9BACI</name>
<reference evidence="2 3" key="1">
    <citation type="submission" date="2017-01" db="EMBL/GenBank/DDBJ databases">
        <title>Bacillus phylogenomics.</title>
        <authorList>
            <person name="Dunlap C."/>
        </authorList>
    </citation>
    <scope>NUCLEOTIDE SEQUENCE [LARGE SCALE GENOMIC DNA]</scope>
    <source>
        <strain evidence="2 3">NRRL B-41282</strain>
    </source>
</reference>
<dbReference type="RefSeq" id="WP_076759478.1">
    <property type="nucleotide sequence ID" value="NZ_CP133085.1"/>
</dbReference>
<organism evidence="2 3">
    <name type="scientific">Bacillus swezeyi</name>
    <dbReference type="NCBI Taxonomy" id="1925020"/>
    <lineage>
        <taxon>Bacteria</taxon>
        <taxon>Bacillati</taxon>
        <taxon>Bacillota</taxon>
        <taxon>Bacilli</taxon>
        <taxon>Bacillales</taxon>
        <taxon>Bacillaceae</taxon>
        <taxon>Bacillus</taxon>
    </lineage>
</organism>
<proteinExistence type="predicted"/>
<dbReference type="InterPro" id="IPR050834">
    <property type="entry name" value="Glycosyltransf_2"/>
</dbReference>
<feature type="domain" description="Glycosyltransferase 2-like" evidence="1">
    <location>
        <begin position="4"/>
        <end position="163"/>
    </location>
</feature>
<dbReference type="EMBL" id="MTJL01000005">
    <property type="protein sequence ID" value="OMI09095.1"/>
    <property type="molecule type" value="Genomic_DNA"/>
</dbReference>
<evidence type="ECO:0000313" key="3">
    <source>
        <dbReference type="Proteomes" id="UP000187367"/>
    </source>
</evidence>
<dbReference type="Pfam" id="PF00535">
    <property type="entry name" value="Glycos_transf_2"/>
    <property type="match status" value="1"/>
</dbReference>
<dbReference type="InterPro" id="IPR029044">
    <property type="entry name" value="Nucleotide-diphossugar_trans"/>
</dbReference>
<evidence type="ECO:0000259" key="1">
    <source>
        <dbReference type="Pfam" id="PF00535"/>
    </source>
</evidence>
<keyword evidence="3" id="KW-1185">Reference proteome</keyword>
<accession>A0A1R1QWS2</accession>